<sequence>MNEQDRRMMEWVRRFNPYDLYSKADAPPDVERLKPFYKELIAEFLPAELRW</sequence>
<dbReference type="InterPro" id="IPR007828">
    <property type="entry name" value="Inositol_oxygenase"/>
</dbReference>
<dbReference type="Pfam" id="PF05153">
    <property type="entry name" value="MIOX"/>
    <property type="match status" value="1"/>
</dbReference>
<gene>
    <name evidence="7" type="ORF">SOCE836_063460</name>
</gene>
<evidence type="ECO:0000256" key="3">
    <source>
        <dbReference type="ARBA" id="ARBA00022490"/>
    </source>
</evidence>
<reference evidence="7 8" key="1">
    <citation type="submission" date="2015-09" db="EMBL/GenBank/DDBJ databases">
        <title>Sorangium comparison.</title>
        <authorList>
            <person name="Zaburannyi N."/>
            <person name="Bunk B."/>
            <person name="Overmann J."/>
            <person name="Mueller R."/>
        </authorList>
    </citation>
    <scope>NUCLEOTIDE SEQUENCE [LARGE SCALE GENOMIC DNA]</scope>
    <source>
        <strain evidence="7 8">So ce836</strain>
    </source>
</reference>
<protein>
    <recommendedName>
        <fullName evidence="9">Inositol oxygenase</fullName>
    </recommendedName>
</protein>
<dbReference type="GO" id="GO:0019310">
    <property type="term" value="P:inositol catabolic process"/>
    <property type="evidence" value="ECO:0007669"/>
    <property type="project" value="InterPro"/>
</dbReference>
<evidence type="ECO:0000256" key="5">
    <source>
        <dbReference type="ARBA" id="ARBA00023002"/>
    </source>
</evidence>
<name>A0A4P2QUU3_SORCE</name>
<dbReference type="Proteomes" id="UP000295497">
    <property type="component" value="Chromosome"/>
</dbReference>
<keyword evidence="6" id="KW-0408">Iron</keyword>
<dbReference type="GO" id="GO:0005737">
    <property type="term" value="C:cytoplasm"/>
    <property type="evidence" value="ECO:0007669"/>
    <property type="project" value="UniProtKB-SubCell"/>
</dbReference>
<proteinExistence type="predicted"/>
<accession>A0A4P2QUU3</accession>
<evidence type="ECO:0000256" key="4">
    <source>
        <dbReference type="ARBA" id="ARBA00022723"/>
    </source>
</evidence>
<evidence type="ECO:0000313" key="8">
    <source>
        <dbReference type="Proteomes" id="UP000295497"/>
    </source>
</evidence>
<evidence type="ECO:0008006" key="9">
    <source>
        <dbReference type="Google" id="ProtNLM"/>
    </source>
</evidence>
<dbReference type="AlphaFoldDB" id="A0A4P2QUU3"/>
<dbReference type="PANTHER" id="PTHR12588">
    <property type="entry name" value="MYOINOSITOL OXYGENASE"/>
    <property type="match status" value="1"/>
</dbReference>
<evidence type="ECO:0000256" key="2">
    <source>
        <dbReference type="ARBA" id="ARBA00004496"/>
    </source>
</evidence>
<evidence type="ECO:0000313" key="7">
    <source>
        <dbReference type="EMBL" id="AUX34177.1"/>
    </source>
</evidence>
<evidence type="ECO:0000256" key="6">
    <source>
        <dbReference type="ARBA" id="ARBA00023004"/>
    </source>
</evidence>
<keyword evidence="5" id="KW-0560">Oxidoreductase</keyword>
<comment type="subcellular location">
    <subcellularLocation>
        <location evidence="2">Cytoplasm</location>
    </subcellularLocation>
</comment>
<comment type="cofactor">
    <cofactor evidence="1">
        <name>Fe cation</name>
        <dbReference type="ChEBI" id="CHEBI:24875"/>
    </cofactor>
</comment>
<dbReference type="SUPFAM" id="SSF109604">
    <property type="entry name" value="HD-domain/PDEase-like"/>
    <property type="match status" value="1"/>
</dbReference>
<dbReference type="EMBL" id="CP012672">
    <property type="protein sequence ID" value="AUX34177.1"/>
    <property type="molecule type" value="Genomic_DNA"/>
</dbReference>
<organism evidence="7 8">
    <name type="scientific">Sorangium cellulosum</name>
    <name type="common">Polyangium cellulosum</name>
    <dbReference type="NCBI Taxonomy" id="56"/>
    <lineage>
        <taxon>Bacteria</taxon>
        <taxon>Pseudomonadati</taxon>
        <taxon>Myxococcota</taxon>
        <taxon>Polyangia</taxon>
        <taxon>Polyangiales</taxon>
        <taxon>Polyangiaceae</taxon>
        <taxon>Sorangium</taxon>
    </lineage>
</organism>
<evidence type="ECO:0000256" key="1">
    <source>
        <dbReference type="ARBA" id="ARBA00001962"/>
    </source>
</evidence>
<dbReference type="PANTHER" id="PTHR12588:SF0">
    <property type="entry name" value="INOSITOL OXYGENASE"/>
    <property type="match status" value="1"/>
</dbReference>
<keyword evidence="4" id="KW-0479">Metal-binding</keyword>
<dbReference type="GO" id="GO:0050113">
    <property type="term" value="F:inositol oxygenase activity"/>
    <property type="evidence" value="ECO:0007669"/>
    <property type="project" value="InterPro"/>
</dbReference>
<dbReference type="GO" id="GO:0005506">
    <property type="term" value="F:iron ion binding"/>
    <property type="evidence" value="ECO:0007669"/>
    <property type="project" value="InterPro"/>
</dbReference>
<keyword evidence="3" id="KW-0963">Cytoplasm</keyword>